<dbReference type="AlphaFoldDB" id="I7LDN7"/>
<reference evidence="3 5" key="2">
    <citation type="journal article" date="2015" name="Genome Announc.">
        <title>Expanding the biotechnology potential of lactobacilli through comparative genomics of 213 strains and associated genera.</title>
        <authorList>
            <person name="Sun Z."/>
            <person name="Harris H.M."/>
            <person name="McCann A."/>
            <person name="Guo C."/>
            <person name="Argimon S."/>
            <person name="Zhang W."/>
            <person name="Yang X."/>
            <person name="Jeffery I.B."/>
            <person name="Cooney J.C."/>
            <person name="Kagawa T.F."/>
            <person name="Liu W."/>
            <person name="Song Y."/>
            <person name="Salvetti E."/>
            <person name="Wrobel A."/>
            <person name="Rasinkangas P."/>
            <person name="Parkhill J."/>
            <person name="Rea M.C."/>
            <person name="O'Sullivan O."/>
            <person name="Ritari J."/>
            <person name="Douillard F.P."/>
            <person name="Paul Ross R."/>
            <person name="Yang R."/>
            <person name="Briner A.E."/>
            <person name="Felis G.E."/>
            <person name="de Vos W.M."/>
            <person name="Barrangou R."/>
            <person name="Klaenhammer T.R."/>
            <person name="Caufield P.W."/>
            <person name="Cui Y."/>
            <person name="Zhang H."/>
            <person name="O'Toole P.W."/>
        </authorList>
    </citation>
    <scope>NUCLEOTIDE SEQUENCE [LARGE SCALE GENOMIC DNA]</scope>
    <source>
        <strain evidence="3 5">DSM 23908</strain>
    </source>
</reference>
<sequence length="88" mass="9781">MNKSDLMKKFRPSNRAITIGISLMVAGLLCWIVMSLIYTNVKLVFLAPLGLLLLCLGGLELTIVAFITMHKNEQIKLMDKSSASNKQK</sequence>
<dbReference type="STRING" id="1423751.FC38_GL000551"/>
<evidence type="ECO:0000256" key="1">
    <source>
        <dbReference type="SAM" id="Phobius"/>
    </source>
</evidence>
<accession>I7LDN7</accession>
<evidence type="ECO:0000313" key="4">
    <source>
        <dbReference type="Proteomes" id="UP000009326"/>
    </source>
</evidence>
<organism evidence="2 4">
    <name type="scientific">Lactobacillus gigeriorum DSM 23908 = CRBIP 24.85</name>
    <dbReference type="NCBI Taxonomy" id="1423751"/>
    <lineage>
        <taxon>Bacteria</taxon>
        <taxon>Bacillati</taxon>
        <taxon>Bacillota</taxon>
        <taxon>Bacilli</taxon>
        <taxon>Lactobacillales</taxon>
        <taxon>Lactobacillaceae</taxon>
        <taxon>Lactobacillus</taxon>
    </lineage>
</organism>
<dbReference type="PATRIC" id="fig|1423751.3.peg.573"/>
<keyword evidence="5" id="KW-1185">Reference proteome</keyword>
<proteinExistence type="predicted"/>
<comment type="caution">
    <text evidence="2">The sequence shown here is derived from an EMBL/GenBank/DDBJ whole genome shotgun (WGS) entry which is preliminary data.</text>
</comment>
<name>I7LDN7_9LACO</name>
<evidence type="ECO:0000313" key="3">
    <source>
        <dbReference type="EMBL" id="KRN11777.1"/>
    </source>
</evidence>
<evidence type="ECO:0000313" key="5">
    <source>
        <dbReference type="Proteomes" id="UP000051521"/>
    </source>
</evidence>
<feature type="transmembrane region" description="Helical" evidence="1">
    <location>
        <begin position="44"/>
        <end position="68"/>
    </location>
</feature>
<keyword evidence="1" id="KW-0472">Membrane</keyword>
<dbReference type="Proteomes" id="UP000051521">
    <property type="component" value="Unassembled WGS sequence"/>
</dbReference>
<feature type="transmembrane region" description="Helical" evidence="1">
    <location>
        <begin position="16"/>
        <end position="38"/>
    </location>
</feature>
<protein>
    <submittedName>
        <fullName evidence="2">Uncharacterized protein</fullName>
    </submittedName>
</protein>
<keyword evidence="1" id="KW-0812">Transmembrane</keyword>
<gene>
    <name evidence="2" type="ORF">BN52_05010</name>
    <name evidence="3" type="ORF">FC38_GL000551</name>
</gene>
<keyword evidence="1" id="KW-1133">Transmembrane helix</keyword>
<dbReference type="Proteomes" id="UP000009326">
    <property type="component" value="Unassembled WGS sequence"/>
</dbReference>
<dbReference type="EMBL" id="CAKC01000068">
    <property type="protein sequence ID" value="CCI87476.1"/>
    <property type="molecule type" value="Genomic_DNA"/>
</dbReference>
<reference evidence="2 4" key="1">
    <citation type="submission" date="2012-06" db="EMBL/GenBank/DDBJ databases">
        <title>Draft genome sequence of Lactobacillus gigeriorum CRBIP 24.85T, isolated from chicken crop.</title>
        <authorList>
            <person name="Cousin S."/>
            <person name="Ma L."/>
            <person name="Creno S."/>
            <person name="Clermont D."/>
            <person name="Loux V."/>
            <person name="Bizet C."/>
            <person name="Bouchier C."/>
        </authorList>
    </citation>
    <scope>NUCLEOTIDE SEQUENCE [LARGE SCALE GENOMIC DNA]</scope>
    <source>
        <strain evidence="4">CRBIP 24.85T</strain>
        <strain evidence="2">Type strain: CRBIP 24.85</strain>
    </source>
</reference>
<dbReference type="EMBL" id="AYZO01000018">
    <property type="protein sequence ID" value="KRN11777.1"/>
    <property type="molecule type" value="Genomic_DNA"/>
</dbReference>
<evidence type="ECO:0000313" key="2">
    <source>
        <dbReference type="EMBL" id="CCI87476.1"/>
    </source>
</evidence>